<proteinExistence type="predicted"/>
<gene>
    <name evidence="1" type="ORF">MRB53_021306</name>
</gene>
<organism evidence="1 2">
    <name type="scientific">Persea americana</name>
    <name type="common">Avocado</name>
    <dbReference type="NCBI Taxonomy" id="3435"/>
    <lineage>
        <taxon>Eukaryota</taxon>
        <taxon>Viridiplantae</taxon>
        <taxon>Streptophyta</taxon>
        <taxon>Embryophyta</taxon>
        <taxon>Tracheophyta</taxon>
        <taxon>Spermatophyta</taxon>
        <taxon>Magnoliopsida</taxon>
        <taxon>Magnoliidae</taxon>
        <taxon>Laurales</taxon>
        <taxon>Lauraceae</taxon>
        <taxon>Persea</taxon>
    </lineage>
</organism>
<dbReference type="EMBL" id="CM056814">
    <property type="protein sequence ID" value="KAJ8627999.1"/>
    <property type="molecule type" value="Genomic_DNA"/>
</dbReference>
<comment type="caution">
    <text evidence="1">The sequence shown here is derived from an EMBL/GenBank/DDBJ whole genome shotgun (WGS) entry which is preliminary data.</text>
</comment>
<dbReference type="Proteomes" id="UP001234297">
    <property type="component" value="Chromosome 6"/>
</dbReference>
<accession>A0ACC2L3H2</accession>
<name>A0ACC2L3H2_PERAE</name>
<evidence type="ECO:0000313" key="1">
    <source>
        <dbReference type="EMBL" id="KAJ8627999.1"/>
    </source>
</evidence>
<protein>
    <submittedName>
        <fullName evidence="1">Uncharacterized protein</fullName>
    </submittedName>
</protein>
<evidence type="ECO:0000313" key="2">
    <source>
        <dbReference type="Proteomes" id="UP001234297"/>
    </source>
</evidence>
<keyword evidence="2" id="KW-1185">Reference proteome</keyword>
<reference evidence="1 2" key="1">
    <citation type="journal article" date="2022" name="Hortic Res">
        <title>A haplotype resolved chromosomal level avocado genome allows analysis of novel avocado genes.</title>
        <authorList>
            <person name="Nath O."/>
            <person name="Fletcher S.J."/>
            <person name="Hayward A."/>
            <person name="Shaw L.M."/>
            <person name="Masouleh A.K."/>
            <person name="Furtado A."/>
            <person name="Henry R.J."/>
            <person name="Mitter N."/>
        </authorList>
    </citation>
    <scope>NUCLEOTIDE SEQUENCE [LARGE SCALE GENOMIC DNA]</scope>
    <source>
        <strain evidence="2">cv. Hass</strain>
    </source>
</reference>
<sequence length="372" mass="41876">MQPFAMNPWYLLLVFINLLILLTPVHPDHLADKCSDGSPNYTLGSAFDTNLHNLISTLSENGPTYGFYNASTGESPNCVHGLVLCRGDITTSACQSCLVPAVQEVIELCPNRREAIIWYPECFIRYSDREFFGIVDINSSVLIFRANQNISQMDDRGVNAQPLMNGLADRTPVTPLMYAVDSKSFGKLGTRYGLMQCTRDLSSDDCRKCLEELMKDFETSVLGKKGWRILAASCNIRYEDYKFYKEGLGIESPSQGGTKNVLKVALIASLSSFIGLVIMGFCIYYWRYWRKRPHTPQKDMKREQKQDSKSNEIGMQTSTSVSVANMQKGDQQKTQDFPLIDFYTLQAATNNFSIENKLGEGGFGPVYKVMEF</sequence>